<dbReference type="EMBL" id="LDEV01001766">
    <property type="protein sequence ID" value="KLJ11059.1"/>
    <property type="molecule type" value="Genomic_DNA"/>
</dbReference>
<dbReference type="STRING" id="2060906.A0A0H1BHR9"/>
<evidence type="ECO:0000313" key="2">
    <source>
        <dbReference type="Proteomes" id="UP000053573"/>
    </source>
</evidence>
<protein>
    <submittedName>
        <fullName evidence="1">Uncharacterized protein</fullName>
    </submittedName>
</protein>
<reference evidence="2" key="1">
    <citation type="journal article" date="2015" name="PLoS Genet.">
        <title>The dynamic genome and transcriptome of the human fungal pathogen Blastomyces and close relative Emmonsia.</title>
        <authorList>
            <person name="Munoz J.F."/>
            <person name="Gauthier G.M."/>
            <person name="Desjardins C.A."/>
            <person name="Gallo J.E."/>
            <person name="Holder J."/>
            <person name="Sullivan T.D."/>
            <person name="Marty A.J."/>
            <person name="Carmen J.C."/>
            <person name="Chen Z."/>
            <person name="Ding L."/>
            <person name="Gujja S."/>
            <person name="Magrini V."/>
            <person name="Misas E."/>
            <person name="Mitreva M."/>
            <person name="Priest M."/>
            <person name="Saif S."/>
            <person name="Whiston E.A."/>
            <person name="Young S."/>
            <person name="Zeng Q."/>
            <person name="Goldman W.E."/>
            <person name="Mardis E.R."/>
            <person name="Taylor J.W."/>
            <person name="McEwen J.G."/>
            <person name="Clay O.K."/>
            <person name="Klein B.S."/>
            <person name="Cuomo C.A."/>
        </authorList>
    </citation>
    <scope>NUCLEOTIDE SEQUENCE [LARGE SCALE GENOMIC DNA]</scope>
    <source>
        <strain evidence="2">UAMH 139</strain>
    </source>
</reference>
<dbReference type="OrthoDB" id="2906425at2759"/>
<name>A0A0H1BHR9_9EURO</name>
<sequence>MSLIESCSLNKLWPDLPSADKFFVRDQFDVILENIRSLPLPSKYLGGGNPPQCIDCRMWKRKSPESMESEAQFNEFLLSVRIANPTGRLAVHIQSTESLSSLSTLFAQYAWHFLLLDLLLATPVVHFMLDLIVLDKLAKVVNMIGLCKSDVFYMMGTIFRSSRALVVFEITQFTDDLEYDVLC</sequence>
<accession>A0A0H1BHR9</accession>
<comment type="caution">
    <text evidence="1">The sequence shown here is derived from an EMBL/GenBank/DDBJ whole genome shotgun (WGS) entry which is preliminary data.</text>
</comment>
<keyword evidence="2" id="KW-1185">Reference proteome</keyword>
<dbReference type="Proteomes" id="UP000053573">
    <property type="component" value="Unassembled WGS sequence"/>
</dbReference>
<proteinExistence type="predicted"/>
<dbReference type="AlphaFoldDB" id="A0A0H1BHR9"/>
<organism evidence="1 2">
    <name type="scientific">Blastomyces silverae</name>
    <dbReference type="NCBI Taxonomy" id="2060906"/>
    <lineage>
        <taxon>Eukaryota</taxon>
        <taxon>Fungi</taxon>
        <taxon>Dikarya</taxon>
        <taxon>Ascomycota</taxon>
        <taxon>Pezizomycotina</taxon>
        <taxon>Eurotiomycetes</taxon>
        <taxon>Eurotiomycetidae</taxon>
        <taxon>Onygenales</taxon>
        <taxon>Ajellomycetaceae</taxon>
        <taxon>Blastomyces</taxon>
    </lineage>
</organism>
<gene>
    <name evidence="1" type="ORF">EMPG_13666</name>
</gene>
<evidence type="ECO:0000313" key="1">
    <source>
        <dbReference type="EMBL" id="KLJ11059.1"/>
    </source>
</evidence>